<name>A0A8J2PAA3_9HEXA</name>
<reference evidence="1" key="1">
    <citation type="submission" date="2021-06" db="EMBL/GenBank/DDBJ databases">
        <authorList>
            <person name="Hodson N. C."/>
            <person name="Mongue J. A."/>
            <person name="Jaron S. K."/>
        </authorList>
    </citation>
    <scope>NUCLEOTIDE SEQUENCE</scope>
</reference>
<gene>
    <name evidence="1" type="ORF">AFUS01_LOCUS25713</name>
</gene>
<organism evidence="1 2">
    <name type="scientific">Allacma fusca</name>
    <dbReference type="NCBI Taxonomy" id="39272"/>
    <lineage>
        <taxon>Eukaryota</taxon>
        <taxon>Metazoa</taxon>
        <taxon>Ecdysozoa</taxon>
        <taxon>Arthropoda</taxon>
        <taxon>Hexapoda</taxon>
        <taxon>Collembola</taxon>
        <taxon>Symphypleona</taxon>
        <taxon>Sminthuridae</taxon>
        <taxon>Allacma</taxon>
    </lineage>
</organism>
<dbReference type="Proteomes" id="UP000708208">
    <property type="component" value="Unassembled WGS sequence"/>
</dbReference>
<dbReference type="AlphaFoldDB" id="A0A8J2PAA3"/>
<keyword evidence="2" id="KW-1185">Reference proteome</keyword>
<sequence>HPIKEEGEVYTADEERNELEIKVNILVQFATMKELLM</sequence>
<comment type="caution">
    <text evidence="1">The sequence shown here is derived from an EMBL/GenBank/DDBJ whole genome shotgun (WGS) entry which is preliminary data.</text>
</comment>
<feature type="non-terminal residue" evidence="1">
    <location>
        <position position="1"/>
    </location>
</feature>
<accession>A0A8J2PAA3</accession>
<evidence type="ECO:0000313" key="2">
    <source>
        <dbReference type="Proteomes" id="UP000708208"/>
    </source>
</evidence>
<dbReference type="EMBL" id="CAJVCH010333394">
    <property type="protein sequence ID" value="CAG7815007.1"/>
    <property type="molecule type" value="Genomic_DNA"/>
</dbReference>
<proteinExistence type="predicted"/>
<evidence type="ECO:0000313" key="1">
    <source>
        <dbReference type="EMBL" id="CAG7815007.1"/>
    </source>
</evidence>
<protein>
    <submittedName>
        <fullName evidence="1">Uncharacterized protein</fullName>
    </submittedName>
</protein>